<proteinExistence type="predicted"/>
<gene>
    <name evidence="1" type="ORF">AA0535_1202</name>
</gene>
<organism evidence="1 2">
    <name type="scientific">Asaia krungthepensis NRIC 0535</name>
    <dbReference type="NCBI Taxonomy" id="1307925"/>
    <lineage>
        <taxon>Bacteria</taxon>
        <taxon>Pseudomonadati</taxon>
        <taxon>Pseudomonadota</taxon>
        <taxon>Alphaproteobacteria</taxon>
        <taxon>Acetobacterales</taxon>
        <taxon>Acetobacteraceae</taxon>
        <taxon>Asaia</taxon>
    </lineage>
</organism>
<keyword evidence="2" id="KW-1185">Reference proteome</keyword>
<dbReference type="Proteomes" id="UP001062776">
    <property type="component" value="Unassembled WGS sequence"/>
</dbReference>
<accession>A0ABQ0Q1N1</accession>
<name>A0ABQ0Q1N1_9PROT</name>
<reference evidence="1" key="1">
    <citation type="submission" date="2013-04" db="EMBL/GenBank/DDBJ databases">
        <title>The genome sequencing project of 58 acetic acid bacteria.</title>
        <authorList>
            <person name="Okamoto-Kainuma A."/>
            <person name="Ishikawa M."/>
            <person name="Umino S."/>
            <person name="Koizumi Y."/>
            <person name="Shiwa Y."/>
            <person name="Yoshikawa H."/>
            <person name="Matsutani M."/>
            <person name="Matsushita K."/>
        </authorList>
    </citation>
    <scope>NUCLEOTIDE SEQUENCE</scope>
    <source>
        <strain evidence="1">NRIC 0535</strain>
    </source>
</reference>
<protein>
    <submittedName>
        <fullName evidence="1">Uncharacterized protein</fullName>
    </submittedName>
</protein>
<evidence type="ECO:0000313" key="2">
    <source>
        <dbReference type="Proteomes" id="UP001062776"/>
    </source>
</evidence>
<dbReference type="EMBL" id="BAPV01000009">
    <property type="protein sequence ID" value="GBQ87139.1"/>
    <property type="molecule type" value="Genomic_DNA"/>
</dbReference>
<comment type="caution">
    <text evidence="1">The sequence shown here is derived from an EMBL/GenBank/DDBJ whole genome shotgun (WGS) entry which is preliminary data.</text>
</comment>
<sequence length="83" mass="9331">MIAQPVLCVFWQGVAAYQRETTFGIAHGHREVVISPSIPILAPTLQHMQNAVGRSLPDRSRIQFSAKRETCFTLLQGEWPQRG</sequence>
<evidence type="ECO:0000313" key="1">
    <source>
        <dbReference type="EMBL" id="GBQ87139.1"/>
    </source>
</evidence>